<evidence type="ECO:0000313" key="4">
    <source>
        <dbReference type="Proteomes" id="UP000283680"/>
    </source>
</evidence>
<proteinExistence type="predicted"/>
<evidence type="ECO:0000259" key="1">
    <source>
        <dbReference type="Pfam" id="PF06250"/>
    </source>
</evidence>
<organism evidence="3 4">
    <name type="scientific">Bacteroides uniformis</name>
    <dbReference type="NCBI Taxonomy" id="820"/>
    <lineage>
        <taxon>Bacteria</taxon>
        <taxon>Pseudomonadati</taxon>
        <taxon>Bacteroidota</taxon>
        <taxon>Bacteroidia</taxon>
        <taxon>Bacteroidales</taxon>
        <taxon>Bacteroidaceae</taxon>
        <taxon>Bacteroides</taxon>
    </lineage>
</organism>
<evidence type="ECO:0000313" key="3">
    <source>
        <dbReference type="EMBL" id="RGQ51570.1"/>
    </source>
</evidence>
<dbReference type="PANTHER" id="PTHR30547">
    <property type="entry name" value="UNCHARACTERIZED PROTEIN YHCG-RELATED"/>
    <property type="match status" value="1"/>
</dbReference>
<dbReference type="InterPro" id="IPR041527">
    <property type="entry name" value="YhcG_N"/>
</dbReference>
<name>A0A412BDD4_BACUN</name>
<dbReference type="AlphaFoldDB" id="A0A412BDD4"/>
<dbReference type="InterPro" id="IPR053148">
    <property type="entry name" value="PD-DEXK-like_domain"/>
</dbReference>
<sequence length="372" mass="43600">MNFEALVKHISTIQNTLQAQAAHAVNLALTSRNWLMGCYIVEFEQNGEDRAAYGEQLLKKLEQQLKTKGLNERRFREFRRLYLVYPQLKEQILHYIMSGNEIRHTLSAEFTEPIRHTVCAELHTADNQINNWNIPAEKLFNRLPYSHLKFISKIENPVKRAFYEMETMRGCWSARELERQIASLYYERCGLSNNKEALSALVQQQATLLQPKDIINTPVTLEFLGLNDRALVTENDLEQSILDNLQHFLLEMGHGFCFEARQKRILIDEDYFFADLVFYHRILKCHVIVELKIDKFRHEYASQLNMYLNYFKAEVMQPDDNPPIGILLCTEKGDTLVKYATAGLDPNIFVQKYMIELPTEEEIQEFISCQNY</sequence>
<feature type="domain" description="YhcG PDDEXK nuclease" evidence="1">
    <location>
        <begin position="213"/>
        <end position="364"/>
    </location>
</feature>
<dbReference type="GO" id="GO:0003676">
    <property type="term" value="F:nucleic acid binding"/>
    <property type="evidence" value="ECO:0007669"/>
    <property type="project" value="InterPro"/>
</dbReference>
<comment type="caution">
    <text evidence="3">The sequence shown here is derived from an EMBL/GenBank/DDBJ whole genome shotgun (WGS) entry which is preliminary data.</text>
</comment>
<dbReference type="PANTHER" id="PTHR30547:SF5">
    <property type="entry name" value="NUCLEASE YHCG-RELATED"/>
    <property type="match status" value="1"/>
</dbReference>
<reference evidence="3 4" key="1">
    <citation type="submission" date="2018-08" db="EMBL/GenBank/DDBJ databases">
        <title>A genome reference for cultivated species of the human gut microbiota.</title>
        <authorList>
            <person name="Zou Y."/>
            <person name="Xue W."/>
            <person name="Luo G."/>
        </authorList>
    </citation>
    <scope>NUCLEOTIDE SEQUENCE [LARGE SCALE GENOMIC DNA]</scope>
    <source>
        <strain evidence="3 4">AF28-11</strain>
    </source>
</reference>
<dbReference type="InterPro" id="IPR011856">
    <property type="entry name" value="tRNA_endonuc-like_dom_sf"/>
</dbReference>
<protein>
    <submittedName>
        <fullName evidence="3">DUF1016 family protein</fullName>
    </submittedName>
</protein>
<dbReference type="Gene3D" id="3.40.1350.10">
    <property type="match status" value="1"/>
</dbReference>
<dbReference type="Pfam" id="PF06250">
    <property type="entry name" value="YhcG_C"/>
    <property type="match status" value="1"/>
</dbReference>
<dbReference type="GeneID" id="93445332"/>
<dbReference type="EMBL" id="QRTH01000004">
    <property type="protein sequence ID" value="RGQ51570.1"/>
    <property type="molecule type" value="Genomic_DNA"/>
</dbReference>
<gene>
    <name evidence="3" type="ORF">DWY92_10440</name>
</gene>
<dbReference type="Pfam" id="PF17761">
    <property type="entry name" value="DUF1016_N"/>
    <property type="match status" value="1"/>
</dbReference>
<accession>A0A412BDD4</accession>
<dbReference type="RefSeq" id="WP_007834824.1">
    <property type="nucleotide sequence ID" value="NZ_JAQNRV010000010.1"/>
</dbReference>
<feature type="domain" description="YhcG N-terminal" evidence="2">
    <location>
        <begin position="12"/>
        <end position="188"/>
    </location>
</feature>
<evidence type="ECO:0000259" key="2">
    <source>
        <dbReference type="Pfam" id="PF17761"/>
    </source>
</evidence>
<dbReference type="InterPro" id="IPR009362">
    <property type="entry name" value="YhcG_C"/>
</dbReference>
<dbReference type="Proteomes" id="UP000283680">
    <property type="component" value="Unassembled WGS sequence"/>
</dbReference>